<feature type="chain" id="PRO_5002215546" description="Tripartite tricarboxylate transporter substrate binding protein" evidence="2">
    <location>
        <begin position="23"/>
        <end position="319"/>
    </location>
</feature>
<evidence type="ECO:0000256" key="2">
    <source>
        <dbReference type="SAM" id="SignalP"/>
    </source>
</evidence>
<dbReference type="Gene3D" id="3.40.190.150">
    <property type="entry name" value="Bordetella uptake gene, domain 1"/>
    <property type="match status" value="1"/>
</dbReference>
<protein>
    <recommendedName>
        <fullName evidence="5">Tripartite tricarboxylate transporter substrate binding protein</fullName>
    </recommendedName>
</protein>
<dbReference type="PANTHER" id="PTHR42928">
    <property type="entry name" value="TRICARBOXYLATE-BINDING PROTEIN"/>
    <property type="match status" value="1"/>
</dbReference>
<dbReference type="EMBL" id="JXQV01000005">
    <property type="protein sequence ID" value="KIQ04182.1"/>
    <property type="molecule type" value="Genomic_DNA"/>
</dbReference>
<keyword evidence="2" id="KW-0732">Signal</keyword>
<evidence type="ECO:0008006" key="5">
    <source>
        <dbReference type="Google" id="ProtNLM"/>
    </source>
</evidence>
<dbReference type="Gene3D" id="3.40.190.10">
    <property type="entry name" value="Periplasmic binding protein-like II"/>
    <property type="match status" value="1"/>
</dbReference>
<organism evidence="3 4">
    <name type="scientific">Agrobacterium tumefaciens</name>
    <dbReference type="NCBI Taxonomy" id="358"/>
    <lineage>
        <taxon>Bacteria</taxon>
        <taxon>Pseudomonadati</taxon>
        <taxon>Pseudomonadota</taxon>
        <taxon>Alphaproteobacteria</taxon>
        <taxon>Hyphomicrobiales</taxon>
        <taxon>Rhizobiaceae</taxon>
        <taxon>Rhizobium/Agrobacterium group</taxon>
        <taxon>Agrobacterium</taxon>
        <taxon>Agrobacterium tumefaciens complex</taxon>
    </lineage>
</organism>
<name>A0A0D0L096_AGRTU</name>
<accession>A0A0D0L096</accession>
<reference evidence="3 4" key="1">
    <citation type="submission" date="2014-12" db="EMBL/GenBank/DDBJ databases">
        <title>16Stimator: statistical estimation of ribosomal gene copy numbers from draft genome assemblies.</title>
        <authorList>
            <person name="Perisin M.A."/>
            <person name="Vetter M."/>
            <person name="Gilbert J.A."/>
            <person name="Bergelson J."/>
        </authorList>
    </citation>
    <scope>NUCLEOTIDE SEQUENCE [LARGE SCALE GENOMIC DNA]</scope>
    <source>
        <strain evidence="3 4">MEJ076</strain>
    </source>
</reference>
<gene>
    <name evidence="3" type="ORF">RU07_05975</name>
</gene>
<dbReference type="Pfam" id="PF03401">
    <property type="entry name" value="TctC"/>
    <property type="match status" value="1"/>
</dbReference>
<dbReference type="AlphaFoldDB" id="A0A0D0L096"/>
<comment type="caution">
    <text evidence="3">The sequence shown here is derived from an EMBL/GenBank/DDBJ whole genome shotgun (WGS) entry which is preliminary data.</text>
</comment>
<dbReference type="InterPro" id="IPR005064">
    <property type="entry name" value="BUG"/>
</dbReference>
<proteinExistence type="inferred from homology"/>
<sequence>MKFKFIKLALLGLVAAAGTAVAEDFPNKTVTIIIPYGGGGSTDLIARQLAHELNQIWGQPVIVENRPGAGSMIGTAFLSKSKPDGYTLLVNTAAHAAAPAVQKSLPFNPRTDITPIGMVATSPYMAVAGANVKSSNFADFLKEAKERPMFFSTAGVGSSSHFAAELLMQQGNIPGDVVHFAGGGEAQVNLMGGHADVYISNTASVMPYVNNGQVKPLVILGPDRYDALPDVQSSGENGVTGIEIDGWNGLFGPGNMDPKLVEKINADMHKALGKDSFKQVLADNFVQPGSGSATEFKAQIEKEMDLWVKLAQERSIVAQ</sequence>
<evidence type="ECO:0000313" key="4">
    <source>
        <dbReference type="Proteomes" id="UP000035017"/>
    </source>
</evidence>
<comment type="similarity">
    <text evidence="1">Belongs to the UPF0065 (bug) family.</text>
</comment>
<evidence type="ECO:0000256" key="1">
    <source>
        <dbReference type="ARBA" id="ARBA00006987"/>
    </source>
</evidence>
<dbReference type="SUPFAM" id="SSF53850">
    <property type="entry name" value="Periplasmic binding protein-like II"/>
    <property type="match status" value="1"/>
</dbReference>
<dbReference type="Proteomes" id="UP000035017">
    <property type="component" value="Unassembled WGS sequence"/>
</dbReference>
<feature type="signal peptide" evidence="2">
    <location>
        <begin position="1"/>
        <end position="22"/>
    </location>
</feature>
<dbReference type="CDD" id="cd07012">
    <property type="entry name" value="PBP2_Bug_TTT"/>
    <property type="match status" value="1"/>
</dbReference>
<dbReference type="InterPro" id="IPR042100">
    <property type="entry name" value="Bug_dom1"/>
</dbReference>
<dbReference type="PIRSF" id="PIRSF017082">
    <property type="entry name" value="YflP"/>
    <property type="match status" value="1"/>
</dbReference>
<dbReference type="PANTHER" id="PTHR42928:SF5">
    <property type="entry name" value="BLR1237 PROTEIN"/>
    <property type="match status" value="1"/>
</dbReference>
<evidence type="ECO:0000313" key="3">
    <source>
        <dbReference type="EMBL" id="KIQ04182.1"/>
    </source>
</evidence>